<dbReference type="AlphaFoldDB" id="A0AAD8PZ01"/>
<proteinExistence type="predicted"/>
<evidence type="ECO:0000313" key="3">
    <source>
        <dbReference type="Proteomes" id="UP001230504"/>
    </source>
</evidence>
<organism evidence="2 3">
    <name type="scientific">Colletotrichum navitas</name>
    <dbReference type="NCBI Taxonomy" id="681940"/>
    <lineage>
        <taxon>Eukaryota</taxon>
        <taxon>Fungi</taxon>
        <taxon>Dikarya</taxon>
        <taxon>Ascomycota</taxon>
        <taxon>Pezizomycotina</taxon>
        <taxon>Sordariomycetes</taxon>
        <taxon>Hypocreomycetidae</taxon>
        <taxon>Glomerellales</taxon>
        <taxon>Glomerellaceae</taxon>
        <taxon>Colletotrichum</taxon>
        <taxon>Colletotrichum graminicola species complex</taxon>
    </lineage>
</organism>
<feature type="region of interest" description="Disordered" evidence="1">
    <location>
        <begin position="7"/>
        <end position="28"/>
    </location>
</feature>
<dbReference type="EMBL" id="JAHLJV010000029">
    <property type="protein sequence ID" value="KAK1590713.1"/>
    <property type="molecule type" value="Genomic_DNA"/>
</dbReference>
<dbReference type="GeneID" id="85442050"/>
<gene>
    <name evidence="2" type="ORF">LY79DRAFT_553802</name>
</gene>
<accession>A0AAD8PZ01</accession>
<evidence type="ECO:0000313" key="2">
    <source>
        <dbReference type="EMBL" id="KAK1590713.1"/>
    </source>
</evidence>
<evidence type="ECO:0000256" key="1">
    <source>
        <dbReference type="SAM" id="MobiDB-lite"/>
    </source>
</evidence>
<comment type="caution">
    <text evidence="2">The sequence shown here is derived from an EMBL/GenBank/DDBJ whole genome shotgun (WGS) entry which is preliminary data.</text>
</comment>
<name>A0AAD8PZ01_9PEZI</name>
<protein>
    <submittedName>
        <fullName evidence="2">Uncharacterized protein</fullName>
    </submittedName>
</protein>
<dbReference type="RefSeq" id="XP_060414187.1">
    <property type="nucleotide sequence ID" value="XM_060557810.1"/>
</dbReference>
<dbReference type="Proteomes" id="UP001230504">
    <property type="component" value="Unassembled WGS sequence"/>
</dbReference>
<keyword evidence="3" id="KW-1185">Reference proteome</keyword>
<reference evidence="2" key="1">
    <citation type="submission" date="2021-06" db="EMBL/GenBank/DDBJ databases">
        <title>Comparative genomics, transcriptomics and evolutionary studies reveal genomic signatures of adaptation to plant cell wall in hemibiotrophic fungi.</title>
        <authorList>
            <consortium name="DOE Joint Genome Institute"/>
            <person name="Baroncelli R."/>
            <person name="Diaz J.F."/>
            <person name="Benocci T."/>
            <person name="Peng M."/>
            <person name="Battaglia E."/>
            <person name="Haridas S."/>
            <person name="Andreopoulos W."/>
            <person name="Labutti K."/>
            <person name="Pangilinan J."/>
            <person name="Floch G.L."/>
            <person name="Makela M.R."/>
            <person name="Henrissat B."/>
            <person name="Grigoriev I.V."/>
            <person name="Crouch J.A."/>
            <person name="De Vries R.P."/>
            <person name="Sukno S.A."/>
            <person name="Thon M.R."/>
        </authorList>
    </citation>
    <scope>NUCLEOTIDE SEQUENCE</scope>
    <source>
        <strain evidence="2">CBS 125086</strain>
    </source>
</reference>
<sequence>MCISLSEAMRSGNDPVHEGRSQDPGRMPAETAFAGEGRKDGSAAEIGNHFKQAHVKLRYPRVPMRPLIYPHPAILFTLLSSRGTLKHVRPGDGRDSVMLEACLYSPTHARTRAPPGSIPDHMSLQGGLGLEPHCTGRGLQSCLGFGCVVRLASSAWLGPAYVLMGLSPVCC</sequence>